<evidence type="ECO:0000313" key="2">
    <source>
        <dbReference type="Proteomes" id="UP000203826"/>
    </source>
</evidence>
<sequence length="80" mass="9920">MIKCYYLLYKLKHSPIMWVINVMDYPDDFYDKLKSIKSPDEKYYIIMKYVEDIEDELNFKRFTIFYKDHNCNIINESKLT</sequence>
<gene>
    <name evidence="1" type="ORF">ceV_031</name>
</gene>
<accession>A0A0N7G7J2</accession>
<reference evidence="1 2" key="1">
    <citation type="journal article" date="2015" name="Genome Announc.">
        <title>The 474-Kilobase-Pair Complete Genome Sequence of CeV-01B, a Virus Infecting Haptolina (Chrysochromulina) ericina (Prymnesiophyceae).</title>
        <authorList>
            <person name="Gallot-Lavallee L."/>
            <person name="Pagarete A."/>
            <person name="Legendre M."/>
            <person name="Santini S."/>
            <person name="Sandaa R.A."/>
            <person name="Himmelbauer H."/>
            <person name="Ogata H."/>
            <person name="Bratbak G."/>
            <person name="Claverie J.M."/>
        </authorList>
    </citation>
    <scope>NUCLEOTIDE SEQUENCE [LARGE SCALE GENOMIC DNA]</scope>
    <source>
        <strain evidence="1">CeV-01B</strain>
    </source>
</reference>
<evidence type="ECO:0000313" key="1">
    <source>
        <dbReference type="EMBL" id="ALH22937.1"/>
    </source>
</evidence>
<dbReference type="EMBL" id="KT820662">
    <property type="protein sequence ID" value="ALH22937.1"/>
    <property type="molecule type" value="Genomic_DNA"/>
</dbReference>
<dbReference type="KEGG" id="vg:26048898"/>
<proteinExistence type="predicted"/>
<name>A0A0N7G7J2_9VIRU</name>
<protein>
    <submittedName>
        <fullName evidence="1">Uncharacterized protein</fullName>
    </submittedName>
</protein>
<keyword evidence="2" id="KW-1185">Reference proteome</keyword>
<dbReference type="Proteomes" id="UP000203826">
    <property type="component" value="Segment"/>
</dbReference>
<organism evidence="1 2">
    <name type="scientific">Chrysochromulina ericina virus CeV-01B</name>
    <dbReference type="NCBI Taxonomy" id="3070830"/>
    <lineage>
        <taxon>Viruses</taxon>
        <taxon>Varidnaviria</taxon>
        <taxon>Bamfordvirae</taxon>
        <taxon>Nucleocytoviricota</taxon>
        <taxon>Megaviricetes</taxon>
        <taxon>Imitervirales</taxon>
        <taxon>Mesomimiviridae</taxon>
        <taxon>Tethysvirus</taxon>
        <taxon>Tethysvirus raunefjordenense</taxon>
    </lineage>
</organism>